<accession>A0A1R4EH14</accession>
<dbReference type="AlphaFoldDB" id="A0A1R4EH14"/>
<dbReference type="STRING" id="1945520.A1019T_01796"/>
<dbReference type="EMBL" id="FUGD01000107">
    <property type="protein sequence ID" value="SJM37811.1"/>
    <property type="molecule type" value="Genomic_DNA"/>
</dbReference>
<dbReference type="OrthoDB" id="9895629at2"/>
<dbReference type="Proteomes" id="UP000188169">
    <property type="component" value="Unassembled WGS sequence"/>
</dbReference>
<proteinExistence type="predicted"/>
<evidence type="ECO:0000313" key="1">
    <source>
        <dbReference type="EMBL" id="SJM37811.1"/>
    </source>
</evidence>
<sequence>MAVRQVKFAEYQTEITAMMLDMLHLEPQPVEIPIQYYINIDEAGVLKPMLWFDGDVIKGVALIFVSTSMRNEALLDAQTDVLWVKPEYRGNSSEFIDDIRSHLKEIGVNFWYASSRDTSPIDSFLIKNKFKPLERLFYCEV</sequence>
<name>A0A1R4EH14_9GAMM</name>
<reference evidence="2" key="1">
    <citation type="submission" date="2017-02" db="EMBL/GenBank/DDBJ databases">
        <authorList>
            <person name="Mornico D."/>
        </authorList>
    </citation>
    <scope>NUCLEOTIDE SEQUENCE [LARGE SCALE GENOMIC DNA]</scope>
</reference>
<evidence type="ECO:0000313" key="2">
    <source>
        <dbReference type="Proteomes" id="UP000188169"/>
    </source>
</evidence>
<keyword evidence="2" id="KW-1185">Reference proteome</keyword>
<dbReference type="RefSeq" id="WP_077449195.1">
    <property type="nucleotide sequence ID" value="NZ_FUGD01000107.1"/>
</dbReference>
<gene>
    <name evidence="1" type="ORF">A1019T_01796</name>
</gene>
<evidence type="ECO:0008006" key="3">
    <source>
        <dbReference type="Google" id="ProtNLM"/>
    </source>
</evidence>
<protein>
    <recommendedName>
        <fullName evidence="3">N-acetyltransferase domain-containing protein</fullName>
    </recommendedName>
</protein>
<organism evidence="1 2">
    <name type="scientific">Psychrobacter pasteurii</name>
    <dbReference type="NCBI Taxonomy" id="1945520"/>
    <lineage>
        <taxon>Bacteria</taxon>
        <taxon>Pseudomonadati</taxon>
        <taxon>Pseudomonadota</taxon>
        <taxon>Gammaproteobacteria</taxon>
        <taxon>Moraxellales</taxon>
        <taxon>Moraxellaceae</taxon>
        <taxon>Psychrobacter</taxon>
    </lineage>
</organism>